<accession>A0A1H4I7Y2</accession>
<dbReference type="EMBL" id="FNSV01000001">
    <property type="protein sequence ID" value="SEB29372.1"/>
    <property type="molecule type" value="Genomic_DNA"/>
</dbReference>
<proteinExistence type="predicted"/>
<dbReference type="RefSeq" id="WP_072949790.1">
    <property type="nucleotide sequence ID" value="NZ_FNSV01000001.1"/>
</dbReference>
<evidence type="ECO:0000256" key="1">
    <source>
        <dbReference type="SAM" id="Phobius"/>
    </source>
</evidence>
<feature type="transmembrane region" description="Helical" evidence="1">
    <location>
        <begin position="20"/>
        <end position="41"/>
    </location>
</feature>
<evidence type="ECO:0000313" key="2">
    <source>
        <dbReference type="EMBL" id="SEB29372.1"/>
    </source>
</evidence>
<evidence type="ECO:0000313" key="3">
    <source>
        <dbReference type="Proteomes" id="UP000183561"/>
    </source>
</evidence>
<protein>
    <submittedName>
        <fullName evidence="2">Uncharacterized protein</fullName>
    </submittedName>
</protein>
<keyword evidence="1" id="KW-0472">Membrane</keyword>
<dbReference type="AlphaFoldDB" id="A0A1H4I7Y2"/>
<keyword evidence="1" id="KW-1133">Transmembrane helix</keyword>
<keyword evidence="3" id="KW-1185">Reference proteome</keyword>
<organism evidence="2 3">
    <name type="scientific">Rhodococcus koreensis</name>
    <dbReference type="NCBI Taxonomy" id="99653"/>
    <lineage>
        <taxon>Bacteria</taxon>
        <taxon>Bacillati</taxon>
        <taxon>Actinomycetota</taxon>
        <taxon>Actinomycetes</taxon>
        <taxon>Mycobacteriales</taxon>
        <taxon>Nocardiaceae</taxon>
        <taxon>Rhodococcus</taxon>
    </lineage>
</organism>
<name>A0A1H4I7Y2_9NOCA</name>
<reference evidence="3" key="1">
    <citation type="submission" date="2016-10" db="EMBL/GenBank/DDBJ databases">
        <authorList>
            <person name="Varghese N."/>
            <person name="Submissions S."/>
        </authorList>
    </citation>
    <scope>NUCLEOTIDE SEQUENCE [LARGE SCALE GENOMIC DNA]</scope>
    <source>
        <strain evidence="3">DSM 44498</strain>
    </source>
</reference>
<feature type="transmembrane region" description="Helical" evidence="1">
    <location>
        <begin position="47"/>
        <end position="64"/>
    </location>
</feature>
<dbReference type="Proteomes" id="UP000183561">
    <property type="component" value="Unassembled WGS sequence"/>
</dbReference>
<keyword evidence="1" id="KW-0812">Transmembrane</keyword>
<sequence>MTFTRRPRKAPTYRGEGQVLRLSGTALILVGVVLALAALAIFGFESVLFYVFFAVAAVLGAVGLRRNYLGGVFTEIEERLGFPETEK</sequence>
<gene>
    <name evidence="2" type="ORF">SAMN04490239_0081</name>
</gene>